<gene>
    <name evidence="1" type="ORF">ILEXP_LOCUS24162</name>
</gene>
<organism evidence="1 2">
    <name type="scientific">Ilex paraguariensis</name>
    <name type="common">yerba mate</name>
    <dbReference type="NCBI Taxonomy" id="185542"/>
    <lineage>
        <taxon>Eukaryota</taxon>
        <taxon>Viridiplantae</taxon>
        <taxon>Streptophyta</taxon>
        <taxon>Embryophyta</taxon>
        <taxon>Tracheophyta</taxon>
        <taxon>Spermatophyta</taxon>
        <taxon>Magnoliopsida</taxon>
        <taxon>eudicotyledons</taxon>
        <taxon>Gunneridae</taxon>
        <taxon>Pentapetalae</taxon>
        <taxon>asterids</taxon>
        <taxon>campanulids</taxon>
        <taxon>Aquifoliales</taxon>
        <taxon>Aquifoliaceae</taxon>
        <taxon>Ilex</taxon>
    </lineage>
</organism>
<comment type="caution">
    <text evidence="1">The sequence shown here is derived from an EMBL/GenBank/DDBJ whole genome shotgun (WGS) entry which is preliminary data.</text>
</comment>
<feature type="non-terminal residue" evidence="1">
    <location>
        <position position="73"/>
    </location>
</feature>
<evidence type="ECO:0000313" key="1">
    <source>
        <dbReference type="EMBL" id="CAK9155756.1"/>
    </source>
</evidence>
<keyword evidence="2" id="KW-1185">Reference proteome</keyword>
<accession>A0ABC8SI76</accession>
<protein>
    <submittedName>
        <fullName evidence="1">Uncharacterized protein</fullName>
    </submittedName>
</protein>
<reference evidence="1 2" key="1">
    <citation type="submission" date="2024-02" db="EMBL/GenBank/DDBJ databases">
        <authorList>
            <person name="Vignale AGUSTIN F."/>
            <person name="Sosa J E."/>
            <person name="Modenutti C."/>
        </authorList>
    </citation>
    <scope>NUCLEOTIDE SEQUENCE [LARGE SCALE GENOMIC DNA]</scope>
</reference>
<evidence type="ECO:0000313" key="2">
    <source>
        <dbReference type="Proteomes" id="UP001642360"/>
    </source>
</evidence>
<dbReference type="AlphaFoldDB" id="A0ABC8SI76"/>
<dbReference type="Proteomes" id="UP001642360">
    <property type="component" value="Unassembled WGS sequence"/>
</dbReference>
<proteinExistence type="predicted"/>
<dbReference type="EMBL" id="CAUOFW020002735">
    <property type="protein sequence ID" value="CAK9155756.1"/>
    <property type="molecule type" value="Genomic_DNA"/>
</dbReference>
<sequence length="73" mass="8309">FLTHCNTKRSSLLESSWAAPSYQWSPYCSGLRIRYSLGVLIGGVYKPTIIMIHLSIIEESKDPRVVKFLGHKK</sequence>
<name>A0ABC8SI76_9AQUA</name>
<feature type="non-terminal residue" evidence="1">
    <location>
        <position position="1"/>
    </location>
</feature>